<dbReference type="WBParaSite" id="MCU_014419-RA">
    <property type="protein sequence ID" value="MCU_014419-RA"/>
    <property type="gene ID" value="MCU_014419"/>
</dbReference>
<proteinExistence type="predicted"/>
<keyword evidence="1" id="KW-1133">Transmembrane helix</keyword>
<organism evidence="2">
    <name type="scientific">Mesocestoides corti</name>
    <name type="common">Flatworm</name>
    <dbReference type="NCBI Taxonomy" id="53468"/>
    <lineage>
        <taxon>Eukaryota</taxon>
        <taxon>Metazoa</taxon>
        <taxon>Spiralia</taxon>
        <taxon>Lophotrochozoa</taxon>
        <taxon>Platyhelminthes</taxon>
        <taxon>Cestoda</taxon>
        <taxon>Eucestoda</taxon>
        <taxon>Cyclophyllidea</taxon>
        <taxon>Mesocestoididae</taxon>
        <taxon>Mesocestoides</taxon>
    </lineage>
</organism>
<dbReference type="AlphaFoldDB" id="A0A5K3G2I8"/>
<name>A0A5K3G2I8_MESCO</name>
<sequence length="162" mass="18014">MSSIIESVPVSVQLRILLSAYCVASTDQRSCQQRTYALKTDVPSTDTPGNDDVGSKIALNGSVLPAKTNPSPETISAPLPELDVVIYNNEGYQRCIERGLIKCFLFTVIFDMPAKSCYFTVSNLWLTSFCLCLNFFFFLFHSKSAPQESLNMIGMAHFYISN</sequence>
<keyword evidence="1" id="KW-0472">Membrane</keyword>
<accession>A0A5K3G2I8</accession>
<keyword evidence="1" id="KW-0812">Transmembrane</keyword>
<evidence type="ECO:0000313" key="2">
    <source>
        <dbReference type="WBParaSite" id="MCU_014419-RA"/>
    </source>
</evidence>
<reference evidence="2" key="1">
    <citation type="submission" date="2019-11" db="UniProtKB">
        <authorList>
            <consortium name="WormBaseParasite"/>
        </authorList>
    </citation>
    <scope>IDENTIFICATION</scope>
</reference>
<protein>
    <submittedName>
        <fullName evidence="2">Uncharacterized protein</fullName>
    </submittedName>
</protein>
<feature type="transmembrane region" description="Helical" evidence="1">
    <location>
        <begin position="118"/>
        <end position="140"/>
    </location>
</feature>
<evidence type="ECO:0000256" key="1">
    <source>
        <dbReference type="SAM" id="Phobius"/>
    </source>
</evidence>